<proteinExistence type="inferred from homology"/>
<dbReference type="CDD" id="cd02064">
    <property type="entry name" value="FAD_synthetase_N"/>
    <property type="match status" value="1"/>
</dbReference>
<dbReference type="GO" id="GO:0008531">
    <property type="term" value="F:riboflavin kinase activity"/>
    <property type="evidence" value="ECO:0007669"/>
    <property type="project" value="UniProtKB-UniRule"/>
</dbReference>
<dbReference type="InterPro" id="IPR014729">
    <property type="entry name" value="Rossmann-like_a/b/a_fold"/>
</dbReference>
<dbReference type="InterPro" id="IPR023465">
    <property type="entry name" value="Riboflavin_kinase_dom_sf"/>
</dbReference>
<evidence type="ECO:0000313" key="18">
    <source>
        <dbReference type="Proteomes" id="UP000316008"/>
    </source>
</evidence>
<comment type="pathway">
    <text evidence="3 15">Cofactor biosynthesis; FMN biosynthesis; FMN from riboflavin (ATP route): step 1/1.</text>
</comment>
<dbReference type="PIRSF" id="PIRSF004491">
    <property type="entry name" value="FAD_Synth"/>
    <property type="match status" value="1"/>
</dbReference>
<comment type="catalytic activity">
    <reaction evidence="14 15">
        <text>FMN + ATP + H(+) = FAD + diphosphate</text>
        <dbReference type="Rhea" id="RHEA:17237"/>
        <dbReference type="ChEBI" id="CHEBI:15378"/>
        <dbReference type="ChEBI" id="CHEBI:30616"/>
        <dbReference type="ChEBI" id="CHEBI:33019"/>
        <dbReference type="ChEBI" id="CHEBI:57692"/>
        <dbReference type="ChEBI" id="CHEBI:58210"/>
        <dbReference type="EC" id="2.7.7.2"/>
    </reaction>
</comment>
<evidence type="ECO:0000256" key="7">
    <source>
        <dbReference type="ARBA" id="ARBA00022695"/>
    </source>
</evidence>
<dbReference type="SUPFAM" id="SSF82114">
    <property type="entry name" value="Riboflavin kinase-like"/>
    <property type="match status" value="1"/>
</dbReference>
<keyword evidence="12" id="KW-0511">Multifunctional enzyme</keyword>
<evidence type="ECO:0000313" key="17">
    <source>
        <dbReference type="EMBL" id="TSJ45614.1"/>
    </source>
</evidence>
<evidence type="ECO:0000256" key="3">
    <source>
        <dbReference type="ARBA" id="ARBA00005201"/>
    </source>
</evidence>
<evidence type="ECO:0000256" key="10">
    <source>
        <dbReference type="ARBA" id="ARBA00022827"/>
    </source>
</evidence>
<evidence type="ECO:0000256" key="14">
    <source>
        <dbReference type="ARBA" id="ARBA00049494"/>
    </source>
</evidence>
<keyword evidence="10 15" id="KW-0274">FAD</keyword>
<comment type="caution">
    <text evidence="17">The sequence shown here is derived from an EMBL/GenBank/DDBJ whole genome shotgun (WGS) entry which is preliminary data.</text>
</comment>
<dbReference type="NCBIfam" id="TIGR00083">
    <property type="entry name" value="ribF"/>
    <property type="match status" value="1"/>
</dbReference>
<reference evidence="17 18" key="1">
    <citation type="submission" date="2019-07" db="EMBL/GenBank/DDBJ databases">
        <authorList>
            <person name="Huq M.A."/>
        </authorList>
    </citation>
    <scope>NUCLEOTIDE SEQUENCE [LARGE SCALE GENOMIC DNA]</scope>
    <source>
        <strain evidence="17 18">MAH-3</strain>
    </source>
</reference>
<comment type="catalytic activity">
    <reaction evidence="13 15">
        <text>riboflavin + ATP = FMN + ADP + H(+)</text>
        <dbReference type="Rhea" id="RHEA:14357"/>
        <dbReference type="ChEBI" id="CHEBI:15378"/>
        <dbReference type="ChEBI" id="CHEBI:30616"/>
        <dbReference type="ChEBI" id="CHEBI:57986"/>
        <dbReference type="ChEBI" id="CHEBI:58210"/>
        <dbReference type="ChEBI" id="CHEBI:456216"/>
        <dbReference type="EC" id="2.7.1.26"/>
    </reaction>
</comment>
<dbReference type="FunFam" id="3.40.50.620:FF:000021">
    <property type="entry name" value="Riboflavin biosynthesis protein"/>
    <property type="match status" value="1"/>
</dbReference>
<dbReference type="GO" id="GO:0006747">
    <property type="term" value="P:FAD biosynthetic process"/>
    <property type="evidence" value="ECO:0007669"/>
    <property type="project" value="UniProtKB-UniRule"/>
</dbReference>
<keyword evidence="11 15" id="KW-0067">ATP-binding</keyword>
<protein>
    <recommendedName>
        <fullName evidence="15">Riboflavin biosynthesis protein</fullName>
    </recommendedName>
    <domain>
        <recommendedName>
            <fullName evidence="15">Riboflavin kinase</fullName>
            <ecNumber evidence="15">2.7.1.26</ecNumber>
        </recommendedName>
        <alternativeName>
            <fullName evidence="15">Flavokinase</fullName>
        </alternativeName>
    </domain>
    <domain>
        <recommendedName>
            <fullName evidence="15">FMN adenylyltransferase</fullName>
            <ecNumber evidence="15">2.7.7.2</ecNumber>
        </recommendedName>
        <alternativeName>
            <fullName evidence="15">FAD pyrophosphorylase</fullName>
        </alternativeName>
        <alternativeName>
            <fullName evidence="15">FAD synthase</fullName>
        </alternativeName>
    </domain>
</protein>
<dbReference type="OrthoDB" id="9803667at2"/>
<keyword evidence="5 15" id="KW-0288">FMN</keyword>
<evidence type="ECO:0000256" key="13">
    <source>
        <dbReference type="ARBA" id="ARBA00047880"/>
    </source>
</evidence>
<feature type="domain" description="Riboflavin kinase" evidence="16">
    <location>
        <begin position="183"/>
        <end position="309"/>
    </location>
</feature>
<comment type="function">
    <text evidence="1">Catalyzes the phosphorylation of riboflavin to FMN followed by the adenylation of FMN to FAD.</text>
</comment>
<evidence type="ECO:0000256" key="11">
    <source>
        <dbReference type="ARBA" id="ARBA00022840"/>
    </source>
</evidence>
<dbReference type="Gene3D" id="2.40.30.30">
    <property type="entry name" value="Riboflavin kinase-like"/>
    <property type="match status" value="1"/>
</dbReference>
<name>A0A556N0A4_9FLAO</name>
<dbReference type="Gene3D" id="3.40.50.620">
    <property type="entry name" value="HUPs"/>
    <property type="match status" value="1"/>
</dbReference>
<evidence type="ECO:0000256" key="9">
    <source>
        <dbReference type="ARBA" id="ARBA00022777"/>
    </source>
</evidence>
<evidence type="ECO:0000256" key="6">
    <source>
        <dbReference type="ARBA" id="ARBA00022679"/>
    </source>
</evidence>
<dbReference type="RefSeq" id="WP_144332570.1">
    <property type="nucleotide sequence ID" value="NZ_VLPL01000003.1"/>
</dbReference>
<accession>A0A556N0A4</accession>
<keyword evidence="7 15" id="KW-0548">Nucleotidyltransferase</keyword>
<comment type="pathway">
    <text evidence="2 15">Cofactor biosynthesis; FAD biosynthesis; FAD from FMN: step 1/1.</text>
</comment>
<gene>
    <name evidence="17" type="ORF">FO442_07625</name>
</gene>
<keyword evidence="9 15" id="KW-0418">Kinase</keyword>
<dbReference type="PANTHER" id="PTHR22749:SF6">
    <property type="entry name" value="RIBOFLAVIN KINASE"/>
    <property type="match status" value="1"/>
</dbReference>
<dbReference type="UniPathway" id="UPA00276">
    <property type="reaction ID" value="UER00406"/>
</dbReference>
<keyword evidence="8 15" id="KW-0547">Nucleotide-binding</keyword>
<dbReference type="EC" id="2.7.7.2" evidence="15"/>
<evidence type="ECO:0000256" key="12">
    <source>
        <dbReference type="ARBA" id="ARBA00023268"/>
    </source>
</evidence>
<dbReference type="UniPathway" id="UPA00277">
    <property type="reaction ID" value="UER00407"/>
</dbReference>
<evidence type="ECO:0000256" key="1">
    <source>
        <dbReference type="ARBA" id="ARBA00002121"/>
    </source>
</evidence>
<evidence type="ECO:0000256" key="2">
    <source>
        <dbReference type="ARBA" id="ARBA00004726"/>
    </source>
</evidence>
<dbReference type="SMART" id="SM00904">
    <property type="entry name" value="Flavokinase"/>
    <property type="match status" value="1"/>
</dbReference>
<dbReference type="GO" id="GO:0005524">
    <property type="term" value="F:ATP binding"/>
    <property type="evidence" value="ECO:0007669"/>
    <property type="project" value="UniProtKB-UniRule"/>
</dbReference>
<evidence type="ECO:0000259" key="16">
    <source>
        <dbReference type="SMART" id="SM00904"/>
    </source>
</evidence>
<dbReference type="InterPro" id="IPR002606">
    <property type="entry name" value="Riboflavin_kinase_bac"/>
</dbReference>
<dbReference type="NCBIfam" id="NF004162">
    <property type="entry name" value="PRK05627.1-5"/>
    <property type="match status" value="1"/>
</dbReference>
<comment type="similarity">
    <text evidence="15">Belongs to the ribF family.</text>
</comment>
<dbReference type="EC" id="2.7.1.26" evidence="15"/>
<dbReference type="GO" id="GO:0003919">
    <property type="term" value="F:FMN adenylyltransferase activity"/>
    <property type="evidence" value="ECO:0007669"/>
    <property type="project" value="UniProtKB-UniRule"/>
</dbReference>
<evidence type="ECO:0000256" key="8">
    <source>
        <dbReference type="ARBA" id="ARBA00022741"/>
    </source>
</evidence>
<dbReference type="EMBL" id="VLPL01000003">
    <property type="protein sequence ID" value="TSJ45614.1"/>
    <property type="molecule type" value="Genomic_DNA"/>
</dbReference>
<dbReference type="AlphaFoldDB" id="A0A556N0A4"/>
<dbReference type="Proteomes" id="UP000316008">
    <property type="component" value="Unassembled WGS sequence"/>
</dbReference>
<evidence type="ECO:0000256" key="15">
    <source>
        <dbReference type="PIRNR" id="PIRNR004491"/>
    </source>
</evidence>
<dbReference type="NCBIfam" id="NF004160">
    <property type="entry name" value="PRK05627.1-3"/>
    <property type="match status" value="1"/>
</dbReference>
<evidence type="ECO:0000256" key="5">
    <source>
        <dbReference type="ARBA" id="ARBA00022643"/>
    </source>
</evidence>
<dbReference type="SUPFAM" id="SSF52374">
    <property type="entry name" value="Nucleotidylyl transferase"/>
    <property type="match status" value="1"/>
</dbReference>
<dbReference type="InterPro" id="IPR015865">
    <property type="entry name" value="Riboflavin_kinase_bac/euk"/>
</dbReference>
<dbReference type="PANTHER" id="PTHR22749">
    <property type="entry name" value="RIBOFLAVIN KINASE/FMN ADENYLYLTRANSFERASE"/>
    <property type="match status" value="1"/>
</dbReference>
<dbReference type="Pfam" id="PF01687">
    <property type="entry name" value="Flavokinase"/>
    <property type="match status" value="1"/>
</dbReference>
<keyword evidence="6 15" id="KW-0808">Transferase</keyword>
<sequence length="312" mass="35714">MRVVRQLNSDTKFNHPILTLGTYDGVHLGHQEIITSLVEKAKRENKESVLFTFEPHPRKVLYPESYSVKLIDTVDEKLAKLEKLGLDTVILFPFTKEFSRLSAMEFVRDVLVNQIGVSEMHIGHDHHFGKNREGSFQELQELGEIYHFKVFQLPAISVGNVTISSTKIRNAILEGKVEYAAEMMGSPFVLQGKIVKGQQIGRTIGFPTANIDLENTEKIIPGNGVYAAKAYLGDQLIYGVMNIGTRPTVANNGRVTIEIYLFDFHEEIYDRQIKVEVMQHIRDEKRFENIEDLKHQIQLDEITARTYFSLYK</sequence>
<keyword evidence="4 15" id="KW-0285">Flavoprotein</keyword>
<dbReference type="GO" id="GO:0009231">
    <property type="term" value="P:riboflavin biosynthetic process"/>
    <property type="evidence" value="ECO:0007669"/>
    <property type="project" value="InterPro"/>
</dbReference>
<dbReference type="InterPro" id="IPR023468">
    <property type="entry name" value="Riboflavin_kinase"/>
</dbReference>
<evidence type="ECO:0000256" key="4">
    <source>
        <dbReference type="ARBA" id="ARBA00022630"/>
    </source>
</evidence>
<dbReference type="GO" id="GO:0009398">
    <property type="term" value="P:FMN biosynthetic process"/>
    <property type="evidence" value="ECO:0007669"/>
    <property type="project" value="UniProtKB-UniRule"/>
</dbReference>
<organism evidence="17 18">
    <name type="scientific">Fluviicola chungangensis</name>
    <dbReference type="NCBI Taxonomy" id="2597671"/>
    <lineage>
        <taxon>Bacteria</taxon>
        <taxon>Pseudomonadati</taxon>
        <taxon>Bacteroidota</taxon>
        <taxon>Flavobacteriia</taxon>
        <taxon>Flavobacteriales</taxon>
        <taxon>Crocinitomicaceae</taxon>
        <taxon>Fluviicola</taxon>
    </lineage>
</organism>
<dbReference type="Pfam" id="PF06574">
    <property type="entry name" value="FAD_syn"/>
    <property type="match status" value="1"/>
</dbReference>
<dbReference type="InterPro" id="IPR015864">
    <property type="entry name" value="FAD_synthase"/>
</dbReference>
<keyword evidence="18" id="KW-1185">Reference proteome</keyword>